<evidence type="ECO:0008006" key="4">
    <source>
        <dbReference type="Google" id="ProtNLM"/>
    </source>
</evidence>
<proteinExistence type="inferred from homology"/>
<evidence type="ECO:0000313" key="3">
    <source>
        <dbReference type="Proteomes" id="UP001154282"/>
    </source>
</evidence>
<comment type="caution">
    <text evidence="2">The sequence shown here is derived from an EMBL/GenBank/DDBJ whole genome shotgun (WGS) entry which is preliminary data.</text>
</comment>
<protein>
    <recommendedName>
        <fullName evidence="4">TIP41-like protein</fullName>
    </recommendedName>
</protein>
<reference evidence="2" key="1">
    <citation type="submission" date="2022-08" db="EMBL/GenBank/DDBJ databases">
        <authorList>
            <person name="Gutierrez-Valencia J."/>
        </authorList>
    </citation>
    <scope>NUCLEOTIDE SEQUENCE</scope>
</reference>
<dbReference type="PANTHER" id="PTHR21021:SF16">
    <property type="entry name" value="TIP41-LIKE PROTEIN"/>
    <property type="match status" value="1"/>
</dbReference>
<dbReference type="PANTHER" id="PTHR21021">
    <property type="entry name" value="GAF/PUTATIVE CYTOSKELETAL PROTEIN"/>
    <property type="match status" value="1"/>
</dbReference>
<dbReference type="GO" id="GO:0005829">
    <property type="term" value="C:cytosol"/>
    <property type="evidence" value="ECO:0007669"/>
    <property type="project" value="TreeGrafter"/>
</dbReference>
<evidence type="ECO:0000313" key="2">
    <source>
        <dbReference type="EMBL" id="CAI0472107.1"/>
    </source>
</evidence>
<dbReference type="AlphaFoldDB" id="A0AAV0PNT5"/>
<name>A0AAV0PNT5_9ROSI</name>
<organism evidence="2 3">
    <name type="scientific">Linum tenue</name>
    <dbReference type="NCBI Taxonomy" id="586396"/>
    <lineage>
        <taxon>Eukaryota</taxon>
        <taxon>Viridiplantae</taxon>
        <taxon>Streptophyta</taxon>
        <taxon>Embryophyta</taxon>
        <taxon>Tracheophyta</taxon>
        <taxon>Spermatophyta</taxon>
        <taxon>Magnoliopsida</taxon>
        <taxon>eudicotyledons</taxon>
        <taxon>Gunneridae</taxon>
        <taxon>Pentapetalae</taxon>
        <taxon>rosids</taxon>
        <taxon>fabids</taxon>
        <taxon>Malpighiales</taxon>
        <taxon>Linaceae</taxon>
        <taxon>Linum</taxon>
    </lineage>
</organism>
<accession>A0AAV0PNT5</accession>
<dbReference type="EMBL" id="CAMGYJ010000009">
    <property type="protein sequence ID" value="CAI0472107.1"/>
    <property type="molecule type" value="Genomic_DNA"/>
</dbReference>
<keyword evidence="3" id="KW-1185">Reference proteome</keyword>
<dbReference type="Pfam" id="PF04176">
    <property type="entry name" value="TIP41"/>
    <property type="match status" value="1"/>
</dbReference>
<dbReference type="Proteomes" id="UP001154282">
    <property type="component" value="Unassembled WGS sequence"/>
</dbReference>
<sequence>MTEEVDANGLKAAGAELLTDGRHGLRIHGWEIVSKRGSILSSSSHEQWEEKLQTSHLPEMVFGDSCLVLKHLKSGTKLHFNAFDALMGWKQEALPPVEVPAAAQWKFRSKPFQQVILDYDYTFTTPYVGSEMMEDQNENGKVIDVSDKLHWEDCKEHIDVGALASKEPILFYDELRVDGVLMRLRDTRIYCAFSDGANPVILRESCWRQVTFQALSAKGYPIDDSAYSDPNIISQRLPVIMHRTQKLKGPW</sequence>
<dbReference type="GO" id="GO:0031929">
    <property type="term" value="P:TOR signaling"/>
    <property type="evidence" value="ECO:0007669"/>
    <property type="project" value="TreeGrafter"/>
</dbReference>
<gene>
    <name evidence="2" type="ORF">LITE_LOCUS39148</name>
</gene>
<evidence type="ECO:0000256" key="1">
    <source>
        <dbReference type="ARBA" id="ARBA00006658"/>
    </source>
</evidence>
<dbReference type="InterPro" id="IPR007303">
    <property type="entry name" value="TIP41-like"/>
</dbReference>
<comment type="similarity">
    <text evidence="1">Belongs to the TIP41 family.</text>
</comment>
<dbReference type="InterPro" id="IPR051330">
    <property type="entry name" value="Phosphatase_reg/MetRdx"/>
</dbReference>